<feature type="region of interest" description="Disordered" evidence="1">
    <location>
        <begin position="503"/>
        <end position="530"/>
    </location>
</feature>
<dbReference type="Gene3D" id="2.130.10.10">
    <property type="entry name" value="YVTN repeat-like/Quinoprotein amine dehydrogenase"/>
    <property type="match status" value="2"/>
</dbReference>
<dbReference type="OrthoDB" id="5594999at2759"/>
<feature type="region of interest" description="Disordered" evidence="1">
    <location>
        <begin position="701"/>
        <end position="746"/>
    </location>
</feature>
<feature type="compositionally biased region" description="Basic and acidic residues" evidence="1">
    <location>
        <begin position="701"/>
        <end position="743"/>
    </location>
</feature>
<feature type="compositionally biased region" description="Basic residues" evidence="1">
    <location>
        <begin position="656"/>
        <end position="671"/>
    </location>
</feature>
<name>A0A3P7Z135_HELPZ</name>
<proteinExistence type="predicted"/>
<feature type="compositionally biased region" description="Basic and acidic residues" evidence="1">
    <location>
        <begin position="592"/>
        <end position="616"/>
    </location>
</feature>
<dbReference type="InterPro" id="IPR015943">
    <property type="entry name" value="WD40/YVTN_repeat-like_dom_sf"/>
</dbReference>
<feature type="compositionally biased region" description="Basic and acidic residues" evidence="1">
    <location>
        <begin position="672"/>
        <end position="687"/>
    </location>
</feature>
<evidence type="ECO:0000256" key="1">
    <source>
        <dbReference type="SAM" id="MobiDB-lite"/>
    </source>
</evidence>
<dbReference type="InterPro" id="IPR036322">
    <property type="entry name" value="WD40_repeat_dom_sf"/>
</dbReference>
<dbReference type="Proteomes" id="UP000050761">
    <property type="component" value="Unassembled WGS sequence"/>
</dbReference>
<keyword evidence="3" id="KW-1185">Reference proteome</keyword>
<dbReference type="AlphaFoldDB" id="A0A3P7Z135"/>
<dbReference type="WBParaSite" id="HPBE_0001279301-mRNA-1">
    <property type="protein sequence ID" value="HPBE_0001279301-mRNA-1"/>
    <property type="gene ID" value="HPBE_0001279301"/>
</dbReference>
<protein>
    <submittedName>
        <fullName evidence="4">WD_REPEATS_REGION domain-containing protein</fullName>
    </submittedName>
</protein>
<organism evidence="2">
    <name type="scientific">Heligmosomoides polygyrus</name>
    <name type="common">Parasitic roundworm</name>
    <dbReference type="NCBI Taxonomy" id="6339"/>
    <lineage>
        <taxon>Eukaryota</taxon>
        <taxon>Metazoa</taxon>
        <taxon>Ecdysozoa</taxon>
        <taxon>Nematoda</taxon>
        <taxon>Chromadorea</taxon>
        <taxon>Rhabditida</taxon>
        <taxon>Rhabditina</taxon>
        <taxon>Rhabditomorpha</taxon>
        <taxon>Strongyloidea</taxon>
        <taxon>Heligmosomidae</taxon>
        <taxon>Heligmosomoides</taxon>
    </lineage>
</organism>
<feature type="compositionally biased region" description="Polar residues" evidence="1">
    <location>
        <begin position="571"/>
        <end position="580"/>
    </location>
</feature>
<dbReference type="EMBL" id="UZAH01027642">
    <property type="protein sequence ID" value="VDO93650.1"/>
    <property type="molecule type" value="Genomic_DNA"/>
</dbReference>
<sequence>MVIHNDKLFCGNGTYLEQYDPLNGRLLFAVHLYSANQIRQLFSLPEGVLVMGYHALLFLTNDCLFDPSVMVKPSMVTLKRNPLRMCLLQQEQRSRINCFDMIGGRVYAVTNDNEISVWEDTATGLKGYRGYFIDVLRVERRDDHKAKVRTLCHDDLNYIYTMGDDNTLRVWIVENNNLKLVNQRHVMAGRARHMVIYKETLFICFQSCGLVAIKLAGLREPICLINKVHSTRTFSRVNRELISLPEDDEQRCVLKRSPTFISELTLVALLTKNTCMLNAKNMHKFSFKKIVKELGLTSPLHLKAMAACRVDNEKAMIIIGSNCGNVFYGYIDDNEDSFVIKTNKELNKQFQRLPVNEVHLCNKSLSFLCSNGRLIYCRLDLDNINNPIRLVSNRLICPWFKGFRPYAFSSVTNVVVGFRGNFFYIVDFIRCEIMYQIDCGGSSRQWVFYTWPRGTKVTESEDEAVTVIKIADEMKEEYAMTKAAKEEEQEDEIVELPEEMWETRAKSVAEPDNAEYEEEPTQNSEITLELNPDEDVQVRVKAIVSVIKRAVEKRDEYDKTKEDAEKKKRSYSQNATDSWNQSKKSQRKRKRESTAGETKNEEKDDDAGKKKTDSARKNRKAAKRKAAKQARKAGKKAAGREKTETPKNEKTSKKAEKSKKKNNKNKSSKQSKKAEKKAAGSAKKVTEVACKRHEIPIKAKDATMLRKAEESSKKDAETINVAERADGKLEGKSKHSIEAKNDEQVAGQFEVRDGVERELKEDELSDDEEIDIREITNEYEASKVAQESEVVEAVFEEDDALKTAVEFETVYDAELYENRTVLYTAKELEELTLGSEGSDETAFAFQPCKDDEIVMKRHAEKKAKLVADWNAGISVANFDFMRKKELFSAEMAFYPVHYLVEPFHLRKVYGVRVFERRTYSFYTASVGQDNQVIISAINHTSLEWGSLTAFHTSSFPTCLDSVICNGNWVVLTGQDNGVLTAFVVRPAYNMYPHQYPGTEYKRKGSSARIVHVDIAKNQSPNARSFVCAVAYSDGRIVCVDMEIKFNGVVHCAELNKSPLGTLVCRKDEVFEKIEVEHGRYLTAMATVGNDSHRFVAVGSTSGRVAIYDIRSEATQRRTVIKYCNEAAVTGLALDLDANILRIQSVYKYGIFVVHLLDVNDTNNNPAELLFNYRTTMRFPRDMVTFKGVGTLIAGDGLEVIPDTRLLERLR</sequence>
<dbReference type="SUPFAM" id="SSF50978">
    <property type="entry name" value="WD40 repeat-like"/>
    <property type="match status" value="2"/>
</dbReference>
<accession>A0A3P7Z135</accession>
<reference evidence="4" key="2">
    <citation type="submission" date="2019-09" db="UniProtKB">
        <authorList>
            <consortium name="WormBaseParasite"/>
        </authorList>
    </citation>
    <scope>IDENTIFICATION</scope>
</reference>
<feature type="compositionally biased region" description="Basic and acidic residues" evidence="1">
    <location>
        <begin position="638"/>
        <end position="655"/>
    </location>
</feature>
<feature type="region of interest" description="Disordered" evidence="1">
    <location>
        <begin position="554"/>
        <end position="687"/>
    </location>
</feature>
<evidence type="ECO:0000313" key="2">
    <source>
        <dbReference type="EMBL" id="VDO93650.1"/>
    </source>
</evidence>
<feature type="compositionally biased region" description="Basic residues" evidence="1">
    <location>
        <begin position="617"/>
        <end position="637"/>
    </location>
</feature>
<evidence type="ECO:0000313" key="4">
    <source>
        <dbReference type="WBParaSite" id="HPBE_0001279301-mRNA-1"/>
    </source>
</evidence>
<reference evidence="2 3" key="1">
    <citation type="submission" date="2018-11" db="EMBL/GenBank/DDBJ databases">
        <authorList>
            <consortium name="Pathogen Informatics"/>
        </authorList>
    </citation>
    <scope>NUCLEOTIDE SEQUENCE [LARGE SCALE GENOMIC DNA]</scope>
</reference>
<evidence type="ECO:0000313" key="3">
    <source>
        <dbReference type="Proteomes" id="UP000050761"/>
    </source>
</evidence>
<gene>
    <name evidence="2" type="ORF">HPBE_LOCUS12794</name>
</gene>
<feature type="compositionally biased region" description="Basic and acidic residues" evidence="1">
    <location>
        <begin position="554"/>
        <end position="566"/>
    </location>
</feature>